<accession>A0AAV4TK00</accession>
<evidence type="ECO:0000256" key="1">
    <source>
        <dbReference type="SAM" id="MobiDB-lite"/>
    </source>
</evidence>
<proteinExistence type="predicted"/>
<dbReference type="EMBL" id="BPLQ01009592">
    <property type="protein sequence ID" value="GIY45110.1"/>
    <property type="molecule type" value="Genomic_DNA"/>
</dbReference>
<evidence type="ECO:0000313" key="2">
    <source>
        <dbReference type="EMBL" id="GIY45110.1"/>
    </source>
</evidence>
<evidence type="ECO:0000313" key="3">
    <source>
        <dbReference type="Proteomes" id="UP001054837"/>
    </source>
</evidence>
<dbReference type="AlphaFoldDB" id="A0AAV4TK00"/>
<organism evidence="2 3">
    <name type="scientific">Caerostris darwini</name>
    <dbReference type="NCBI Taxonomy" id="1538125"/>
    <lineage>
        <taxon>Eukaryota</taxon>
        <taxon>Metazoa</taxon>
        <taxon>Ecdysozoa</taxon>
        <taxon>Arthropoda</taxon>
        <taxon>Chelicerata</taxon>
        <taxon>Arachnida</taxon>
        <taxon>Araneae</taxon>
        <taxon>Araneomorphae</taxon>
        <taxon>Entelegynae</taxon>
        <taxon>Araneoidea</taxon>
        <taxon>Araneidae</taxon>
        <taxon>Caerostris</taxon>
    </lineage>
</organism>
<dbReference type="Proteomes" id="UP001054837">
    <property type="component" value="Unassembled WGS sequence"/>
</dbReference>
<reference evidence="2 3" key="1">
    <citation type="submission" date="2021-06" db="EMBL/GenBank/DDBJ databases">
        <title>Caerostris darwini draft genome.</title>
        <authorList>
            <person name="Kono N."/>
            <person name="Arakawa K."/>
        </authorList>
    </citation>
    <scope>NUCLEOTIDE SEQUENCE [LARGE SCALE GENOMIC DNA]</scope>
</reference>
<feature type="region of interest" description="Disordered" evidence="1">
    <location>
        <begin position="94"/>
        <end position="115"/>
    </location>
</feature>
<protein>
    <submittedName>
        <fullName evidence="2">Uncharacterized protein</fullName>
    </submittedName>
</protein>
<keyword evidence="3" id="KW-1185">Reference proteome</keyword>
<comment type="caution">
    <text evidence="2">The sequence shown here is derived from an EMBL/GenBank/DDBJ whole genome shotgun (WGS) entry which is preliminary data.</text>
</comment>
<gene>
    <name evidence="2" type="ORF">CDAR_298321</name>
</gene>
<sequence length="115" mass="13106">MGVESHEIRLPQHFNMRLVAFGCNSLPVVRHSPAMTNHEILQDLRKIIQPWLSATYREDWISSGHPEKPIHSLQLIPLPITCWAHHSLPRIECASNPARNQAQGSHPPRPNVKAY</sequence>
<name>A0AAV4TK00_9ARAC</name>